<dbReference type="EMBL" id="AP014648">
    <property type="protein sequence ID" value="BAQ17365.1"/>
    <property type="molecule type" value="Genomic_DNA"/>
</dbReference>
<proteinExistence type="predicted"/>
<gene>
    <name evidence="2" type="ORF">GL4_1914</name>
</gene>
<dbReference type="HOGENOM" id="CLU_169585_2_0_5"/>
<keyword evidence="1" id="KW-0732">Signal</keyword>
<dbReference type="Proteomes" id="UP000031643">
    <property type="component" value="Chromosome"/>
</dbReference>
<feature type="chain" id="PRO_5002038520" evidence="1">
    <location>
        <begin position="22"/>
        <end position="92"/>
    </location>
</feature>
<name>A0A0A8K3B3_9HYPH</name>
<reference evidence="2 3" key="1">
    <citation type="submission" date="2014-09" db="EMBL/GenBank/DDBJ databases">
        <title>Genome sequencing of Methyloceanibacter caenitepidi Gela4.</title>
        <authorList>
            <person name="Takeuchi M."/>
            <person name="Susumu S."/>
            <person name="Kamagata Y."/>
            <person name="Oshima K."/>
            <person name="Hattori M."/>
            <person name="Iwasaki W."/>
        </authorList>
    </citation>
    <scope>NUCLEOTIDE SEQUENCE [LARGE SCALE GENOMIC DNA]</scope>
    <source>
        <strain evidence="2 3">Gela4</strain>
    </source>
</reference>
<organism evidence="2 3">
    <name type="scientific">Methyloceanibacter caenitepidi</name>
    <dbReference type="NCBI Taxonomy" id="1384459"/>
    <lineage>
        <taxon>Bacteria</taxon>
        <taxon>Pseudomonadati</taxon>
        <taxon>Pseudomonadota</taxon>
        <taxon>Alphaproteobacteria</taxon>
        <taxon>Hyphomicrobiales</taxon>
        <taxon>Hyphomicrobiaceae</taxon>
        <taxon>Methyloceanibacter</taxon>
    </lineage>
</organism>
<protein>
    <submittedName>
        <fullName evidence="2">Uncharacterized protein</fullName>
    </submittedName>
</protein>
<dbReference type="KEGG" id="mcg:GL4_1914"/>
<keyword evidence="3" id="KW-1185">Reference proteome</keyword>
<dbReference type="AlphaFoldDB" id="A0A0A8K3B3"/>
<accession>A0A0A8K3B3</accession>
<evidence type="ECO:0000313" key="3">
    <source>
        <dbReference type="Proteomes" id="UP000031643"/>
    </source>
</evidence>
<dbReference type="STRING" id="1384459.GL4_1914"/>
<feature type="signal peptide" evidence="1">
    <location>
        <begin position="1"/>
        <end position="21"/>
    </location>
</feature>
<evidence type="ECO:0000256" key="1">
    <source>
        <dbReference type="SAM" id="SignalP"/>
    </source>
</evidence>
<dbReference type="OrthoDB" id="8450529at2"/>
<dbReference type="RefSeq" id="WP_045366871.1">
    <property type="nucleotide sequence ID" value="NZ_AP014648.1"/>
</dbReference>
<sequence>MTKILAIAAVLTGALAIPAFAGEPTPAEEKYCDVDYRKYCNEDGIGSELLTLCMRQHGHELSPDCIKALEQAGELTPSEEADAKAHPLVAGP</sequence>
<evidence type="ECO:0000313" key="2">
    <source>
        <dbReference type="EMBL" id="BAQ17365.1"/>
    </source>
</evidence>